<accession>A0A6A8MFE6</accession>
<dbReference type="InterPro" id="IPR032816">
    <property type="entry name" value="VTT_dom"/>
</dbReference>
<evidence type="ECO:0000256" key="1">
    <source>
        <dbReference type="ARBA" id="ARBA00004651"/>
    </source>
</evidence>
<evidence type="ECO:0000256" key="5">
    <source>
        <dbReference type="ARBA" id="ARBA00022989"/>
    </source>
</evidence>
<dbReference type="PANTHER" id="PTHR42709">
    <property type="entry name" value="ALKALINE PHOSPHATASE LIKE PROTEIN"/>
    <property type="match status" value="1"/>
</dbReference>
<evidence type="ECO:0000259" key="8">
    <source>
        <dbReference type="Pfam" id="PF09335"/>
    </source>
</evidence>
<evidence type="ECO:0000313" key="9">
    <source>
        <dbReference type="EMBL" id="MST87495.1"/>
    </source>
</evidence>
<keyword evidence="6 7" id="KW-0472">Membrane</keyword>
<keyword evidence="5 7" id="KW-1133">Transmembrane helix</keyword>
<evidence type="ECO:0000256" key="6">
    <source>
        <dbReference type="ARBA" id="ARBA00023136"/>
    </source>
</evidence>
<comment type="caution">
    <text evidence="9">The sequence shown here is derived from an EMBL/GenBank/DDBJ whole genome shotgun (WGS) entry which is preliminary data.</text>
</comment>
<dbReference type="OrthoDB" id="9813426at2"/>
<evidence type="ECO:0000256" key="4">
    <source>
        <dbReference type="ARBA" id="ARBA00022692"/>
    </source>
</evidence>
<feature type="transmembrane region" description="Helical" evidence="7">
    <location>
        <begin position="174"/>
        <end position="195"/>
    </location>
</feature>
<sequence length="203" mass="21886">MNETITQLIQNYGYLAIAGLIALENIFPPIPSELILTFAGFMTLTTGLNAWGAVGAATAGALFGALILYLLGTAFDRQRLNRLAASRFGKLLGLSPEKIAKTERYFVKHGKSAAFFGRFVPVVRSLISIPAGMSHFSLRHFIVFTTCGTLIWNTVLIFAGRLAGSAYEQVIANYQSFVAPVLLAGAVLAICFFAFKKAKKAGN</sequence>
<feature type="transmembrane region" description="Helical" evidence="7">
    <location>
        <begin position="50"/>
        <end position="72"/>
    </location>
</feature>
<dbReference type="EMBL" id="VUMX01000020">
    <property type="protein sequence ID" value="MST87495.1"/>
    <property type="molecule type" value="Genomic_DNA"/>
</dbReference>
<dbReference type="GO" id="GO:0005886">
    <property type="term" value="C:plasma membrane"/>
    <property type="evidence" value="ECO:0007669"/>
    <property type="project" value="UniProtKB-SubCell"/>
</dbReference>
<dbReference type="Pfam" id="PF09335">
    <property type="entry name" value="VTT_dom"/>
    <property type="match status" value="1"/>
</dbReference>
<dbReference type="InterPro" id="IPR051311">
    <property type="entry name" value="DedA_domain"/>
</dbReference>
<gene>
    <name evidence="9" type="ORF">FYJ62_07585</name>
</gene>
<evidence type="ECO:0000313" key="10">
    <source>
        <dbReference type="Proteomes" id="UP000438120"/>
    </source>
</evidence>
<evidence type="ECO:0000256" key="3">
    <source>
        <dbReference type="ARBA" id="ARBA00022475"/>
    </source>
</evidence>
<feature type="transmembrane region" description="Helical" evidence="7">
    <location>
        <begin position="141"/>
        <end position="162"/>
    </location>
</feature>
<evidence type="ECO:0000256" key="7">
    <source>
        <dbReference type="SAM" id="Phobius"/>
    </source>
</evidence>
<dbReference type="AlphaFoldDB" id="A0A6A8MFE6"/>
<keyword evidence="10" id="KW-1185">Reference proteome</keyword>
<protein>
    <submittedName>
        <fullName evidence="9">DedA family protein</fullName>
    </submittedName>
</protein>
<comment type="subcellular location">
    <subcellularLocation>
        <location evidence="1">Cell membrane</location>
        <topology evidence="1">Multi-pass membrane protein</topology>
    </subcellularLocation>
</comment>
<keyword evidence="4 7" id="KW-0812">Transmembrane</keyword>
<keyword evidence="3" id="KW-1003">Cell membrane</keyword>
<reference evidence="9 10" key="1">
    <citation type="submission" date="2019-08" db="EMBL/GenBank/DDBJ databases">
        <title>In-depth cultivation of the pig gut microbiome towards novel bacterial diversity and tailored functional studies.</title>
        <authorList>
            <person name="Wylensek D."/>
            <person name="Hitch T.C.A."/>
            <person name="Clavel T."/>
        </authorList>
    </citation>
    <scope>NUCLEOTIDE SEQUENCE [LARGE SCALE GENOMIC DNA]</scope>
    <source>
        <strain evidence="9 10">Bifido-178-WT-2B</strain>
    </source>
</reference>
<dbReference type="RefSeq" id="WP_154549099.1">
    <property type="nucleotide sequence ID" value="NZ_VUMX01000020.1"/>
</dbReference>
<feature type="domain" description="VTT" evidence="8">
    <location>
        <begin position="30"/>
        <end position="161"/>
    </location>
</feature>
<evidence type="ECO:0000256" key="2">
    <source>
        <dbReference type="ARBA" id="ARBA00010792"/>
    </source>
</evidence>
<comment type="similarity">
    <text evidence="2">Belongs to the DedA family.</text>
</comment>
<proteinExistence type="inferred from homology"/>
<name>A0A6A8MFE6_9LACO</name>
<organism evidence="9 10">
    <name type="scientific">Lactobacillus porci</name>
    <dbReference type="NCBI Taxonomy" id="2012477"/>
    <lineage>
        <taxon>Bacteria</taxon>
        <taxon>Bacillati</taxon>
        <taxon>Bacillota</taxon>
        <taxon>Bacilli</taxon>
        <taxon>Lactobacillales</taxon>
        <taxon>Lactobacillaceae</taxon>
        <taxon>Lactobacillus</taxon>
    </lineage>
</organism>
<dbReference type="PANTHER" id="PTHR42709:SF6">
    <property type="entry name" value="UNDECAPRENYL PHOSPHATE TRANSPORTER A"/>
    <property type="match status" value="1"/>
</dbReference>
<dbReference type="Proteomes" id="UP000438120">
    <property type="component" value="Unassembled WGS sequence"/>
</dbReference>
<feature type="transmembrane region" description="Helical" evidence="7">
    <location>
        <begin position="12"/>
        <end position="30"/>
    </location>
</feature>